<evidence type="ECO:0000313" key="2">
    <source>
        <dbReference type="EMBL" id="OEG74784.1"/>
    </source>
</evidence>
<dbReference type="Pfam" id="PF06764">
    <property type="entry name" value="DUF1223"/>
    <property type="match status" value="1"/>
</dbReference>
<sequence length="258" mass="29303">MPISQIFSALVGLMFTANAFAGQTLDDFAKRSEVRQPVIIELYTSQGCSSCPPAETWLSAFSYEPGLWRDYFPLAFHVTYWDYIGWKDPYGQRAFSQRQYDHLKKKHIKQVYTPQFVINGVEWRGWFDRVLGEVLTLKPRSVGVLDVNILGKQLRATFTSISDSSEVARLHLALVGAGITTDIKRGENRHKRLAHDFTVLSHQTFDANEQSKGEFVGKITLPSDLMTNAERLAWVAWIEQEGQAIQAVGDWLVPNNIH</sequence>
<evidence type="ECO:0008006" key="4">
    <source>
        <dbReference type="Google" id="ProtNLM"/>
    </source>
</evidence>
<reference evidence="2 3" key="1">
    <citation type="submission" date="2016-07" db="EMBL/GenBank/DDBJ databases">
        <title>Whole-genome of two Shewanella species isolated from a digestive organ of sea cucumber Apostichopus japonicus Selenka 1867.</title>
        <authorList>
            <person name="Hong H.-H."/>
            <person name="Choi H."/>
            <person name="Cheon S."/>
            <person name="Oh J.-S."/>
            <person name="Lee H.-G."/>
            <person name="Park C."/>
        </authorList>
    </citation>
    <scope>NUCLEOTIDE SEQUENCE [LARGE SCALE GENOMIC DNA]</scope>
    <source>
        <strain evidence="2 3">CSB03KR</strain>
    </source>
</reference>
<dbReference type="SUPFAM" id="SSF52833">
    <property type="entry name" value="Thioredoxin-like"/>
    <property type="match status" value="1"/>
</dbReference>
<dbReference type="PANTHER" id="PTHR36057:SF1">
    <property type="entry name" value="LIPOPROTEIN LIPID ATTACHMENT SITE-LIKE PROTEIN, PUTATIVE (DUF1223)-RELATED"/>
    <property type="match status" value="1"/>
</dbReference>
<evidence type="ECO:0000256" key="1">
    <source>
        <dbReference type="SAM" id="SignalP"/>
    </source>
</evidence>
<proteinExistence type="predicted"/>
<feature type="signal peptide" evidence="1">
    <location>
        <begin position="1"/>
        <end position="21"/>
    </location>
</feature>
<protein>
    <recommendedName>
        <fullName evidence="4">DUF1223 domain-containing protein</fullName>
    </recommendedName>
</protein>
<dbReference type="PANTHER" id="PTHR36057">
    <property type="match status" value="1"/>
</dbReference>
<dbReference type="InterPro" id="IPR036249">
    <property type="entry name" value="Thioredoxin-like_sf"/>
</dbReference>
<dbReference type="AlphaFoldDB" id="A0A1E5IW88"/>
<comment type="caution">
    <text evidence="2">The sequence shown here is derived from an EMBL/GenBank/DDBJ whole genome shotgun (WGS) entry which is preliminary data.</text>
</comment>
<name>A0A1E5IW88_SHECO</name>
<gene>
    <name evidence="2" type="ORF">BEL05_01635</name>
</gene>
<dbReference type="EMBL" id="MCBT01000015">
    <property type="protein sequence ID" value="OEG74784.1"/>
    <property type="molecule type" value="Genomic_DNA"/>
</dbReference>
<evidence type="ECO:0000313" key="3">
    <source>
        <dbReference type="Proteomes" id="UP000095230"/>
    </source>
</evidence>
<accession>A0A1E5IW88</accession>
<keyword evidence="1" id="KW-0732">Signal</keyword>
<dbReference type="Proteomes" id="UP000095230">
    <property type="component" value="Unassembled WGS sequence"/>
</dbReference>
<dbReference type="InterPro" id="IPR010634">
    <property type="entry name" value="DUF1223"/>
</dbReference>
<feature type="chain" id="PRO_5009179281" description="DUF1223 domain-containing protein" evidence="1">
    <location>
        <begin position="22"/>
        <end position="258"/>
    </location>
</feature>
<dbReference type="RefSeq" id="WP_069670593.1">
    <property type="nucleotide sequence ID" value="NZ_MCBT01000015.1"/>
</dbReference>
<dbReference type="OrthoDB" id="9808254at2"/>
<organism evidence="2 3">
    <name type="scientific">Shewanella colwelliana</name>
    <name type="common">Alteromonas colwelliana</name>
    <dbReference type="NCBI Taxonomy" id="23"/>
    <lineage>
        <taxon>Bacteria</taxon>
        <taxon>Pseudomonadati</taxon>
        <taxon>Pseudomonadota</taxon>
        <taxon>Gammaproteobacteria</taxon>
        <taxon>Alteromonadales</taxon>
        <taxon>Shewanellaceae</taxon>
        <taxon>Shewanella</taxon>
    </lineage>
</organism>